<feature type="region of interest" description="Disordered" evidence="3">
    <location>
        <begin position="298"/>
        <end position="342"/>
    </location>
</feature>
<sequence>MGTRVGARQLLRWTIRNVSSVVSPPQFWRCHLQPLCTGCRLLCSSTSLHHELSSPSKKPDTELSLRIFLDMGFTDTQAEQLHDTVSKLRGGSAAKHVLSTLTALFALGLNPSSVLKLLDKCPELYSVKEPQLQQRIDNLRKLGLGEGSIQRVVAYYPQILTVPVKTVKTAVGFLREKCLFTVQQVTDILRDSPAVLTENLGQLEYKFQYVYFRMGVKQGEMVKSRLFRFTLDEVRHRHSFLERRGLYQTPDKKGQTVILNPKLDSILSVDQNTFLTDVALASAEEYDVFKRLMAREWHEQEQEGGRIEADSDDDEEADEDDDDDDEKEETGGRSSYRKRRKK</sequence>
<reference evidence="4" key="1">
    <citation type="submission" date="2021-04" db="EMBL/GenBank/DDBJ databases">
        <authorList>
            <consortium name="Wellcome Sanger Institute Data Sharing"/>
        </authorList>
    </citation>
    <scope>NUCLEOTIDE SEQUENCE [LARGE SCALE GENOMIC DNA]</scope>
</reference>
<dbReference type="Proteomes" id="UP000472265">
    <property type="component" value="Chromosome 21"/>
</dbReference>
<dbReference type="GeneID" id="115573392"/>
<dbReference type="Gene3D" id="1.25.70.10">
    <property type="entry name" value="Transcription termination factor 3, mitochondrial"/>
    <property type="match status" value="1"/>
</dbReference>
<evidence type="ECO:0000256" key="1">
    <source>
        <dbReference type="ARBA" id="ARBA00007692"/>
    </source>
</evidence>
<evidence type="ECO:0000256" key="2">
    <source>
        <dbReference type="ARBA" id="ARBA00022946"/>
    </source>
</evidence>
<dbReference type="FunCoup" id="A0A671Y1C2">
    <property type="interactions" value="1564"/>
</dbReference>
<name>A0A671Y1C2_SPAAU</name>
<dbReference type="SMART" id="SM00733">
    <property type="entry name" value="Mterf"/>
    <property type="match status" value="4"/>
</dbReference>
<reference evidence="4" key="2">
    <citation type="submission" date="2025-08" db="UniProtKB">
        <authorList>
            <consortium name="Ensembl"/>
        </authorList>
    </citation>
    <scope>IDENTIFICATION</scope>
</reference>
<dbReference type="PANTHER" id="PTHR13068:SF203">
    <property type="entry name" value="TRANSCRIPTION TERMINATION FACTOR 4, MITOCHONDRIAL"/>
    <property type="match status" value="1"/>
</dbReference>
<keyword evidence="2" id="KW-0809">Transit peptide</keyword>
<organism evidence="4 5">
    <name type="scientific">Sparus aurata</name>
    <name type="common">Gilthead sea bream</name>
    <dbReference type="NCBI Taxonomy" id="8175"/>
    <lineage>
        <taxon>Eukaryota</taxon>
        <taxon>Metazoa</taxon>
        <taxon>Chordata</taxon>
        <taxon>Craniata</taxon>
        <taxon>Vertebrata</taxon>
        <taxon>Euteleostomi</taxon>
        <taxon>Actinopterygii</taxon>
        <taxon>Neopterygii</taxon>
        <taxon>Teleostei</taxon>
        <taxon>Neoteleostei</taxon>
        <taxon>Acanthomorphata</taxon>
        <taxon>Eupercaria</taxon>
        <taxon>Spariformes</taxon>
        <taxon>Sparidae</taxon>
        <taxon>Sparus</taxon>
    </lineage>
</organism>
<dbReference type="GeneTree" id="ENSGT00460000041648"/>
<dbReference type="GO" id="GO:0006390">
    <property type="term" value="P:mitochondrial transcription"/>
    <property type="evidence" value="ECO:0007669"/>
    <property type="project" value="TreeGrafter"/>
</dbReference>
<feature type="compositionally biased region" description="Basic and acidic residues" evidence="3">
    <location>
        <begin position="298"/>
        <end position="309"/>
    </location>
</feature>
<accession>A0A671Y1C2</accession>
<dbReference type="OMA" id="QAEMVKC"/>
<protein>
    <submittedName>
        <fullName evidence="4">Mitochondrial transcription termination factor 4</fullName>
    </submittedName>
</protein>
<dbReference type="RefSeq" id="XP_030260030.1">
    <property type="nucleotide sequence ID" value="XM_030404170.1"/>
</dbReference>
<dbReference type="InterPro" id="IPR038538">
    <property type="entry name" value="MTERF_sf"/>
</dbReference>
<dbReference type="InterPro" id="IPR003690">
    <property type="entry name" value="MTERF"/>
</dbReference>
<dbReference type="OrthoDB" id="9991972at2759"/>
<dbReference type="GO" id="GO:0061668">
    <property type="term" value="P:mitochondrial ribosome assembly"/>
    <property type="evidence" value="ECO:0007669"/>
    <property type="project" value="TreeGrafter"/>
</dbReference>
<evidence type="ECO:0000256" key="3">
    <source>
        <dbReference type="SAM" id="MobiDB-lite"/>
    </source>
</evidence>
<reference evidence="4" key="3">
    <citation type="submission" date="2025-09" db="UniProtKB">
        <authorList>
            <consortium name="Ensembl"/>
        </authorList>
    </citation>
    <scope>IDENTIFICATION</scope>
</reference>
<dbReference type="GO" id="GO:0005739">
    <property type="term" value="C:mitochondrion"/>
    <property type="evidence" value="ECO:0007669"/>
    <property type="project" value="TreeGrafter"/>
</dbReference>
<dbReference type="Ensembl" id="ENSSAUT00010060176.1">
    <property type="protein sequence ID" value="ENSSAUP00010057309.1"/>
    <property type="gene ID" value="ENSSAUG00010023446.1"/>
</dbReference>
<evidence type="ECO:0000313" key="5">
    <source>
        <dbReference type="Proteomes" id="UP000472265"/>
    </source>
</evidence>
<dbReference type="AlphaFoldDB" id="A0A671Y1C2"/>
<dbReference type="CTD" id="130916"/>
<evidence type="ECO:0000313" key="4">
    <source>
        <dbReference type="Ensembl" id="ENSSAUP00010057309.1"/>
    </source>
</evidence>
<keyword evidence="5" id="KW-1185">Reference proteome</keyword>
<proteinExistence type="inferred from homology"/>
<gene>
    <name evidence="4" type="primary">MTERF4</name>
    <name evidence="4" type="synonym">mterf4</name>
</gene>
<comment type="similarity">
    <text evidence="1">Belongs to the mTERF family.</text>
</comment>
<dbReference type="InParanoid" id="A0A671Y1C2"/>
<dbReference type="GO" id="GO:0003676">
    <property type="term" value="F:nucleic acid binding"/>
    <property type="evidence" value="ECO:0007669"/>
    <property type="project" value="InterPro"/>
</dbReference>
<feature type="compositionally biased region" description="Acidic residues" evidence="3">
    <location>
        <begin position="310"/>
        <end position="328"/>
    </location>
</feature>
<dbReference type="Pfam" id="PF02536">
    <property type="entry name" value="mTERF"/>
    <property type="match status" value="1"/>
</dbReference>
<dbReference type="PANTHER" id="PTHR13068">
    <property type="entry name" value="CGI-12 PROTEIN-RELATED"/>
    <property type="match status" value="1"/>
</dbReference>